<keyword evidence="19" id="KW-1185">Reference proteome</keyword>
<dbReference type="GO" id="GO:0005789">
    <property type="term" value="C:endoplasmic reticulum membrane"/>
    <property type="evidence" value="ECO:0007669"/>
    <property type="project" value="UniProtKB-SubCell"/>
</dbReference>
<evidence type="ECO:0000256" key="16">
    <source>
        <dbReference type="PIRSR" id="PIRSR602403-1"/>
    </source>
</evidence>
<dbReference type="OrthoDB" id="2789670at2759"/>
<name>A0A9N9R1U2_9NEOP</name>
<keyword evidence="8 16" id="KW-0479">Metal-binding</keyword>
<keyword evidence="11 17" id="KW-0560">Oxidoreductase</keyword>
<dbReference type="AlphaFoldDB" id="A0A9N9R1U2"/>
<keyword evidence="12 16" id="KW-0408">Iron</keyword>
<dbReference type="EC" id="1.14.14.1" evidence="6"/>
<dbReference type="Gene3D" id="1.10.630.10">
    <property type="entry name" value="Cytochrome P450"/>
    <property type="match status" value="1"/>
</dbReference>
<evidence type="ECO:0000256" key="10">
    <source>
        <dbReference type="ARBA" id="ARBA00022848"/>
    </source>
</evidence>
<dbReference type="InterPro" id="IPR050476">
    <property type="entry name" value="Insect_CytP450_Detox"/>
</dbReference>
<sequence>MITVIVISLTLIVLYLYNTRNFNYWKKRGIKYIKPVIIFGSMLENYLIRESVTETITQWYKEYPGEKVVGYFRSSKPGLLIRDPELIKRVLITDFAHFYERGLHPDKYGIEPLLQNLFFAEGDLWRLLRQRMTPAFTSGKLRAMFPLIVERAEQLQARTLAASREGRTIDARDLMARYTTDFIGACGFGLDAGSLNEENSEFRKLGQQIFEFNITVVIITIMKHAFPALSRNLKYTRKLENQVLSLVQQILIKRKYQRSNRNDFIDLMIDCKQKGVIELESLEKMKSDGTPDLVKLELTDKLIAAQVFVFFAAGFETSSSATSYTLHQLAHSPEVQKKVQKEIDEVLSKHDYKLSYDAVKSMTYLEWTFKEGMRLFPSLGYLARKCTKKYTFPELNLTIDDGVYVCIPIQGIHTDGQYFDNPFEFRPERFSLENFNETNKYVYLPFGDGPRACIGARLGLMQSLAGLAAILSKFTVKPAPETKKHLTVEPKFDIVQNIEGGLPLLFIERNEQNDM</sequence>
<dbReference type="InterPro" id="IPR017972">
    <property type="entry name" value="Cyt_P450_CS"/>
</dbReference>
<evidence type="ECO:0000256" key="9">
    <source>
        <dbReference type="ARBA" id="ARBA00022824"/>
    </source>
</evidence>
<dbReference type="SUPFAM" id="SSF48264">
    <property type="entry name" value="Cytochrome P450"/>
    <property type="match status" value="1"/>
</dbReference>
<dbReference type="CDD" id="cd11056">
    <property type="entry name" value="CYP6-like"/>
    <property type="match status" value="1"/>
</dbReference>
<evidence type="ECO:0000256" key="8">
    <source>
        <dbReference type="ARBA" id="ARBA00022723"/>
    </source>
</evidence>
<protein>
    <recommendedName>
        <fullName evidence="6">unspecific monooxygenase</fullName>
        <ecNumber evidence="6">1.14.14.1</ecNumber>
    </recommendedName>
</protein>
<keyword evidence="10" id="KW-0492">Microsome</keyword>
<keyword evidence="7 16" id="KW-0349">Heme</keyword>
<evidence type="ECO:0000256" key="17">
    <source>
        <dbReference type="RuleBase" id="RU000461"/>
    </source>
</evidence>
<evidence type="ECO:0000256" key="1">
    <source>
        <dbReference type="ARBA" id="ARBA00001971"/>
    </source>
</evidence>
<dbReference type="GO" id="GO:0005506">
    <property type="term" value="F:iron ion binding"/>
    <property type="evidence" value="ECO:0007669"/>
    <property type="project" value="InterPro"/>
</dbReference>
<keyword evidence="13 17" id="KW-0503">Monooxygenase</keyword>
<dbReference type="PROSITE" id="PS00086">
    <property type="entry name" value="CYTOCHROME_P450"/>
    <property type="match status" value="1"/>
</dbReference>
<evidence type="ECO:0000256" key="11">
    <source>
        <dbReference type="ARBA" id="ARBA00023002"/>
    </source>
</evidence>
<dbReference type="InterPro" id="IPR002403">
    <property type="entry name" value="Cyt_P450_E_grp-IV"/>
</dbReference>
<evidence type="ECO:0000256" key="15">
    <source>
        <dbReference type="ARBA" id="ARBA00047827"/>
    </source>
</evidence>
<dbReference type="EMBL" id="OU893350">
    <property type="protein sequence ID" value="CAG9788225.1"/>
    <property type="molecule type" value="Genomic_DNA"/>
</dbReference>
<comment type="cofactor">
    <cofactor evidence="1 16">
        <name>heme</name>
        <dbReference type="ChEBI" id="CHEBI:30413"/>
    </cofactor>
</comment>
<dbReference type="PANTHER" id="PTHR24292:SF54">
    <property type="entry name" value="CYP9F3-RELATED"/>
    <property type="match status" value="1"/>
</dbReference>
<comment type="subcellular location">
    <subcellularLocation>
        <location evidence="4">Endoplasmic reticulum membrane</location>
        <topology evidence="4">Peripheral membrane protein</topology>
    </subcellularLocation>
    <subcellularLocation>
        <location evidence="3">Microsome membrane</location>
        <topology evidence="3">Peripheral membrane protein</topology>
    </subcellularLocation>
</comment>
<evidence type="ECO:0000256" key="14">
    <source>
        <dbReference type="ARBA" id="ARBA00023136"/>
    </source>
</evidence>
<dbReference type="InterPro" id="IPR001128">
    <property type="entry name" value="Cyt_P450"/>
</dbReference>
<dbReference type="PANTHER" id="PTHR24292">
    <property type="entry name" value="CYTOCHROME P450"/>
    <property type="match status" value="1"/>
</dbReference>
<comment type="similarity">
    <text evidence="5 17">Belongs to the cytochrome P450 family.</text>
</comment>
<comment type="catalytic activity">
    <reaction evidence="15">
        <text>an organic molecule + reduced [NADPH--hemoprotein reductase] + O2 = an alcohol + oxidized [NADPH--hemoprotein reductase] + H2O + H(+)</text>
        <dbReference type="Rhea" id="RHEA:17149"/>
        <dbReference type="Rhea" id="RHEA-COMP:11964"/>
        <dbReference type="Rhea" id="RHEA-COMP:11965"/>
        <dbReference type="ChEBI" id="CHEBI:15377"/>
        <dbReference type="ChEBI" id="CHEBI:15378"/>
        <dbReference type="ChEBI" id="CHEBI:15379"/>
        <dbReference type="ChEBI" id="CHEBI:30879"/>
        <dbReference type="ChEBI" id="CHEBI:57618"/>
        <dbReference type="ChEBI" id="CHEBI:58210"/>
        <dbReference type="ChEBI" id="CHEBI:142491"/>
        <dbReference type="EC" id="1.14.14.1"/>
    </reaction>
</comment>
<evidence type="ECO:0000256" key="13">
    <source>
        <dbReference type="ARBA" id="ARBA00023033"/>
    </source>
</evidence>
<organism evidence="18 19">
    <name type="scientific">Diatraea saccharalis</name>
    <name type="common">sugarcane borer</name>
    <dbReference type="NCBI Taxonomy" id="40085"/>
    <lineage>
        <taxon>Eukaryota</taxon>
        <taxon>Metazoa</taxon>
        <taxon>Ecdysozoa</taxon>
        <taxon>Arthropoda</taxon>
        <taxon>Hexapoda</taxon>
        <taxon>Insecta</taxon>
        <taxon>Pterygota</taxon>
        <taxon>Neoptera</taxon>
        <taxon>Endopterygota</taxon>
        <taxon>Lepidoptera</taxon>
        <taxon>Glossata</taxon>
        <taxon>Ditrysia</taxon>
        <taxon>Pyraloidea</taxon>
        <taxon>Crambidae</taxon>
        <taxon>Crambinae</taxon>
        <taxon>Diatraea</taxon>
    </lineage>
</organism>
<dbReference type="FunFam" id="1.10.630.10:FF:000042">
    <property type="entry name" value="Cytochrome P450"/>
    <property type="match status" value="1"/>
</dbReference>
<dbReference type="PRINTS" id="PR00385">
    <property type="entry name" value="P450"/>
</dbReference>
<keyword evidence="14" id="KW-0472">Membrane</keyword>
<reference evidence="18" key="2">
    <citation type="submission" date="2022-10" db="EMBL/GenBank/DDBJ databases">
        <authorList>
            <consortium name="ENA_rothamsted_submissions"/>
            <consortium name="culmorum"/>
            <person name="King R."/>
        </authorList>
    </citation>
    <scope>NUCLEOTIDE SEQUENCE</scope>
</reference>
<reference evidence="18" key="1">
    <citation type="submission" date="2021-12" db="EMBL/GenBank/DDBJ databases">
        <authorList>
            <person name="King R."/>
        </authorList>
    </citation>
    <scope>NUCLEOTIDE SEQUENCE</scope>
</reference>
<feature type="binding site" description="axial binding residue" evidence="16">
    <location>
        <position position="453"/>
    </location>
    <ligand>
        <name>heme</name>
        <dbReference type="ChEBI" id="CHEBI:30413"/>
    </ligand>
    <ligandPart>
        <name>Fe</name>
        <dbReference type="ChEBI" id="CHEBI:18248"/>
    </ligandPart>
</feature>
<evidence type="ECO:0000256" key="3">
    <source>
        <dbReference type="ARBA" id="ARBA00004174"/>
    </source>
</evidence>
<comment type="function">
    <text evidence="2">May be involved in the metabolism of insect hormones and in the breakdown of synthetic insecticides.</text>
</comment>
<evidence type="ECO:0000313" key="19">
    <source>
        <dbReference type="Proteomes" id="UP001153714"/>
    </source>
</evidence>
<evidence type="ECO:0000256" key="2">
    <source>
        <dbReference type="ARBA" id="ARBA00003690"/>
    </source>
</evidence>
<evidence type="ECO:0000256" key="12">
    <source>
        <dbReference type="ARBA" id="ARBA00023004"/>
    </source>
</evidence>
<dbReference type="GO" id="GO:0020037">
    <property type="term" value="F:heme binding"/>
    <property type="evidence" value="ECO:0007669"/>
    <property type="project" value="InterPro"/>
</dbReference>
<keyword evidence="9" id="KW-0256">Endoplasmic reticulum</keyword>
<evidence type="ECO:0000256" key="5">
    <source>
        <dbReference type="ARBA" id="ARBA00010617"/>
    </source>
</evidence>
<proteinExistence type="inferred from homology"/>
<gene>
    <name evidence="18" type="ORF">DIATSA_LOCUS6047</name>
</gene>
<evidence type="ECO:0000256" key="4">
    <source>
        <dbReference type="ARBA" id="ARBA00004406"/>
    </source>
</evidence>
<dbReference type="GO" id="GO:0016712">
    <property type="term" value="F:oxidoreductase activity, acting on paired donors, with incorporation or reduction of molecular oxygen, reduced flavin or flavoprotein as one donor, and incorporation of one atom of oxygen"/>
    <property type="evidence" value="ECO:0007669"/>
    <property type="project" value="UniProtKB-EC"/>
</dbReference>
<evidence type="ECO:0000256" key="7">
    <source>
        <dbReference type="ARBA" id="ARBA00022617"/>
    </source>
</evidence>
<dbReference type="Proteomes" id="UP001153714">
    <property type="component" value="Chromosome 19"/>
</dbReference>
<accession>A0A9N9R1U2</accession>
<dbReference type="Pfam" id="PF00067">
    <property type="entry name" value="p450"/>
    <property type="match status" value="1"/>
</dbReference>
<dbReference type="PRINTS" id="PR00465">
    <property type="entry name" value="EP450IV"/>
</dbReference>
<dbReference type="InterPro" id="IPR036396">
    <property type="entry name" value="Cyt_P450_sf"/>
</dbReference>
<evidence type="ECO:0000313" key="18">
    <source>
        <dbReference type="EMBL" id="CAG9788225.1"/>
    </source>
</evidence>
<evidence type="ECO:0000256" key="6">
    <source>
        <dbReference type="ARBA" id="ARBA00012109"/>
    </source>
</evidence>